<evidence type="ECO:0000256" key="4">
    <source>
        <dbReference type="ARBA" id="ARBA00022840"/>
    </source>
</evidence>
<dbReference type="GO" id="GO:0043139">
    <property type="term" value="F:5'-3' DNA helicase activity"/>
    <property type="evidence" value="ECO:0007669"/>
    <property type="project" value="TreeGrafter"/>
</dbReference>
<dbReference type="InterPro" id="IPR027417">
    <property type="entry name" value="P-loop_NTPase"/>
</dbReference>
<evidence type="ECO:0000313" key="9">
    <source>
        <dbReference type="EMBL" id="NEE03787.1"/>
    </source>
</evidence>
<dbReference type="Pfam" id="PF18741">
    <property type="entry name" value="MTES_1575"/>
    <property type="match status" value="1"/>
</dbReference>
<feature type="region of interest" description="Disordered" evidence="6">
    <location>
        <begin position="951"/>
        <end position="1008"/>
    </location>
</feature>
<evidence type="ECO:0000256" key="3">
    <source>
        <dbReference type="ARBA" id="ARBA00022806"/>
    </source>
</evidence>
<dbReference type="Proteomes" id="UP000475214">
    <property type="component" value="Unassembled WGS sequence"/>
</dbReference>
<accession>A0A6L9SF93</accession>
<dbReference type="AlphaFoldDB" id="A0A6L9SF93"/>
<evidence type="ECO:0000256" key="2">
    <source>
        <dbReference type="ARBA" id="ARBA00022801"/>
    </source>
</evidence>
<feature type="coiled-coil region" evidence="5">
    <location>
        <begin position="428"/>
        <end position="455"/>
    </location>
</feature>
<feature type="domain" description="Restriction endonuclease type II-like" evidence="8">
    <location>
        <begin position="845"/>
        <end position="937"/>
    </location>
</feature>
<keyword evidence="5" id="KW-0175">Coiled coil</keyword>
<dbReference type="InterPro" id="IPR050534">
    <property type="entry name" value="Coronavir_polyprotein_1ab"/>
</dbReference>
<name>A0A6L9SF93_9ACTN</name>
<dbReference type="GO" id="GO:0016787">
    <property type="term" value="F:hydrolase activity"/>
    <property type="evidence" value="ECO:0007669"/>
    <property type="project" value="UniProtKB-KW"/>
</dbReference>
<organism evidence="9 10">
    <name type="scientific">Phytoactinopolyspora halotolerans</name>
    <dbReference type="NCBI Taxonomy" id="1981512"/>
    <lineage>
        <taxon>Bacteria</taxon>
        <taxon>Bacillati</taxon>
        <taxon>Actinomycetota</taxon>
        <taxon>Actinomycetes</taxon>
        <taxon>Jiangellales</taxon>
        <taxon>Jiangellaceae</taxon>
        <taxon>Phytoactinopolyspora</taxon>
    </lineage>
</organism>
<keyword evidence="3" id="KW-0347">Helicase</keyword>
<keyword evidence="2" id="KW-0378">Hydrolase</keyword>
<keyword evidence="4" id="KW-0067">ATP-binding</keyword>
<comment type="caution">
    <text evidence="9">The sequence shown here is derived from an EMBL/GenBank/DDBJ whole genome shotgun (WGS) entry which is preliminary data.</text>
</comment>
<evidence type="ECO:0000256" key="1">
    <source>
        <dbReference type="ARBA" id="ARBA00022741"/>
    </source>
</evidence>
<dbReference type="PANTHER" id="PTHR43788">
    <property type="entry name" value="DNA2/NAM7 HELICASE FAMILY MEMBER"/>
    <property type="match status" value="1"/>
</dbReference>
<dbReference type="SUPFAM" id="SSF52540">
    <property type="entry name" value="P-loop containing nucleoside triphosphate hydrolases"/>
    <property type="match status" value="1"/>
</dbReference>
<protein>
    <submittedName>
        <fullName evidence="9">Uncharacterized protein</fullName>
    </submittedName>
</protein>
<dbReference type="EMBL" id="JAAGOA010000025">
    <property type="protein sequence ID" value="NEE03787.1"/>
    <property type="molecule type" value="Genomic_DNA"/>
</dbReference>
<keyword evidence="10" id="KW-1185">Reference proteome</keyword>
<proteinExistence type="predicted"/>
<reference evidence="9 10" key="1">
    <citation type="submission" date="2020-02" db="EMBL/GenBank/DDBJ databases">
        <authorList>
            <person name="Li X.-J."/>
            <person name="Han X.-M."/>
        </authorList>
    </citation>
    <scope>NUCLEOTIDE SEQUENCE [LARGE SCALE GENOMIC DNA]</scope>
    <source>
        <strain evidence="9 10">CCTCC AB 2017055</strain>
    </source>
</reference>
<evidence type="ECO:0000259" key="8">
    <source>
        <dbReference type="Pfam" id="PF18741"/>
    </source>
</evidence>
<evidence type="ECO:0000256" key="6">
    <source>
        <dbReference type="SAM" id="MobiDB-lite"/>
    </source>
</evidence>
<feature type="compositionally biased region" description="Low complexity" evidence="6">
    <location>
        <begin position="957"/>
        <end position="983"/>
    </location>
</feature>
<dbReference type="GO" id="GO:0032784">
    <property type="term" value="P:regulation of DNA-templated transcription elongation"/>
    <property type="evidence" value="ECO:0007669"/>
    <property type="project" value="InterPro"/>
</dbReference>
<dbReference type="InterPro" id="IPR011335">
    <property type="entry name" value="Restrct_endonuc-II-like"/>
</dbReference>
<evidence type="ECO:0000259" key="7">
    <source>
        <dbReference type="Pfam" id="PF13087"/>
    </source>
</evidence>
<dbReference type="Gene3D" id="3.40.960.10">
    <property type="entry name" value="VSR Endonuclease"/>
    <property type="match status" value="1"/>
</dbReference>
<keyword evidence="1" id="KW-0547">Nucleotide-binding</keyword>
<dbReference type="InterPro" id="IPR036953">
    <property type="entry name" value="GreA/GreB_C_sf"/>
</dbReference>
<dbReference type="PANTHER" id="PTHR43788:SF8">
    <property type="entry name" value="DNA-BINDING PROTEIN SMUBP-2"/>
    <property type="match status" value="1"/>
</dbReference>
<sequence length="1156" mass="129268">MTVAPESEPPLTSGQVCEWHGYLLDEQLTADEPESAMRLIELGQIPDPDGFANLVEQERQAVEDGKRHEELRSHEAFEAVLQLGETQRLELQRRLHRLADEADSLAGRREHWMDDALSDVRSGRAASWRARGEKIRELIEQGKGPVERLGALTKVELPTADMGSLVTLAKGLRDHLENGGKIKVMPDGRPKIGALTPKPVKFSAPLFETVRVNGVPPVTVDPLDAVLTWAEAFTILSALDSAWPNTVEIPDEDTLHERLQWHDTELQQLRRILGLAEQLQAEEQHLAELSLPAPDWNNLNAVRTYARLVDAATAQDRWVAAKEPLLQLEERISEAARWDDAAPCVSRLRDAVANRDHNEYASAHARIGRLRLVRATVQRRDELAAVLDGGAPGLRKAIAENPGDAGWSHRLTNFTEAWSWASTAAWIVAQEAKDVNALQAQLNEIEQEIHRQVEQLAARRAWDHAASPERLGGTARADLTQYADLVRRGGKLTGKFAAQRKSEIRRSMDRCRPSVPAWIMPIHRIADQLRIQPDMFDVVIVDEASQAGLEATFLQYLAPKIVVIGDDKQVSPAGVGIDQQQYRDLAAQYLTHDRYRDSWQDPLRSLFDEAKMRYGGMITLTEHRRCVPEIIGFSNRVAYEPDNIRLIPVRQYGADRLQPIVPRYLPDGYVRGTTHKVNPVEMDAIVEQVERCLADSAYDNKTFGVISLLGTAQAKAIQTKLMERIPSHEWGARDLRVGDAAAFQGSERDVIFLSMVEAAEPGRRVVPLTRDIYVQRFNVAASRAKDQLWVFHSLDKDTLTNPEDMRFQLLDYCYKVVQRVDLDNETGSSELVPEDRVVPPFDSLFEQRVYNRVVDQGYTVIPQYEASGYRIDMVVVGGSTRLAIECDGDHWHGPEAYESDLARQRDLERCGWQFFRVRESAFYVDPAAALHDLWELLRSLDIRSAAERTATAQNVGQASEAESSSAPQAEVDVAETSEPPVEAEATEAHEATTSAQEPSAPPLPPGVIAVGPRSLARLEQEMQLVEQWLSRAKEANAAADSSGRTAMIRDRRQREERMAARLAYLRDVLAKAHVAASSQLPDESWPGSIVRYRDIESGETFEAVVSDVDLGDAEHEWVRPNSPLGKLLVRVQPGQRLSHSKPNGDPAVIEILAVFD</sequence>
<dbReference type="Gene3D" id="3.40.50.300">
    <property type="entry name" value="P-loop containing nucleotide triphosphate hydrolases"/>
    <property type="match status" value="2"/>
</dbReference>
<dbReference type="InterPro" id="IPR041679">
    <property type="entry name" value="DNA2/NAM7-like_C"/>
</dbReference>
<evidence type="ECO:0000313" key="10">
    <source>
        <dbReference type="Proteomes" id="UP000475214"/>
    </source>
</evidence>
<dbReference type="CDD" id="cd18808">
    <property type="entry name" value="SF1_C_Upf1"/>
    <property type="match status" value="1"/>
</dbReference>
<gene>
    <name evidence="9" type="ORF">G1H10_26820</name>
</gene>
<dbReference type="Gene3D" id="3.10.50.30">
    <property type="entry name" value="Transcription elongation factor, GreA/GreB, C-terminal domain"/>
    <property type="match status" value="1"/>
</dbReference>
<feature type="domain" description="DNA2/NAM7 helicase-like C-terminal" evidence="7">
    <location>
        <begin position="604"/>
        <end position="791"/>
    </location>
</feature>
<dbReference type="Pfam" id="PF13087">
    <property type="entry name" value="AAA_12"/>
    <property type="match status" value="1"/>
</dbReference>
<evidence type="ECO:0000256" key="5">
    <source>
        <dbReference type="SAM" id="Coils"/>
    </source>
</evidence>
<dbReference type="SUPFAM" id="SSF52980">
    <property type="entry name" value="Restriction endonuclease-like"/>
    <property type="match status" value="1"/>
</dbReference>
<dbReference type="GO" id="GO:0005524">
    <property type="term" value="F:ATP binding"/>
    <property type="evidence" value="ECO:0007669"/>
    <property type="project" value="UniProtKB-KW"/>
</dbReference>
<dbReference type="GO" id="GO:0003677">
    <property type="term" value="F:DNA binding"/>
    <property type="evidence" value="ECO:0007669"/>
    <property type="project" value="InterPro"/>
</dbReference>
<dbReference type="InterPro" id="IPR047187">
    <property type="entry name" value="SF1_C_Upf1"/>
</dbReference>
<dbReference type="InterPro" id="IPR049468">
    <property type="entry name" value="Restrct_endonuc-II-like_dom"/>
</dbReference>